<reference evidence="1 2" key="1">
    <citation type="submission" date="2019-04" db="EMBL/GenBank/DDBJ databases">
        <title>Sphingobacterium olei sp. nov., isolated from oil-contaminated soil.</title>
        <authorList>
            <person name="Liu B."/>
        </authorList>
    </citation>
    <scope>NUCLEOTIDE SEQUENCE [LARGE SCALE GENOMIC DNA]</scope>
    <source>
        <strain evidence="1 2">Y3L14</strain>
    </source>
</reference>
<proteinExistence type="predicted"/>
<evidence type="ECO:0008006" key="3">
    <source>
        <dbReference type="Google" id="ProtNLM"/>
    </source>
</evidence>
<keyword evidence="2" id="KW-1185">Reference proteome</keyword>
<evidence type="ECO:0000313" key="1">
    <source>
        <dbReference type="EMBL" id="TJY66709.1"/>
    </source>
</evidence>
<dbReference type="RefSeq" id="WP_136820058.1">
    <property type="nucleotide sequence ID" value="NZ_BMJX01000002.1"/>
</dbReference>
<dbReference type="Proteomes" id="UP000309872">
    <property type="component" value="Unassembled WGS sequence"/>
</dbReference>
<accession>A0A4V5LYK9</accession>
<protein>
    <recommendedName>
        <fullName evidence="3">RHS repeat protein</fullName>
    </recommendedName>
</protein>
<sequence>MLVSVGTSSGQTQFTTNVIPPSPNAVSLGKYGEMPVNLFTGQVQNDFSIYTFSEGDIHLPITLGYNYSGCRVSEHASSVGMGFSLGSGGLITRVVRGLPDEDTYGMLKAPARDADVSYDKNLANDVVEGFQDTEPDVFYFNFLGQAGEFYLTRDGNAVKAIPLVKSSLKIIPPEGDLSLGSTEFPRNWEWKIVDGEGNTYYFGQSSDAIEYTRFLFANPVSNHLHYASTFYLTKIVSQKGDQINLKYAKSGKISSFFESEVKYTNVMNGYPSPCSSLNSRNTNESVSEVSNLVSIEGLSGTIYFDVSLREDHPLVKKLDRIRVVNKSGELLRQCQFSYGYFSAQNNQKRLKLSSFTELDVIDGSNSKDHVFEYYENNLFPLSTSLAQDHWGYYNGNNTAGTLIPQINNCNDSTGVFYRLTGSNAEKFADRRSNENYGVTGMLKRIIYPTGGTTEFEYESHDYGLEDLCERIDMGEREFSSIGLGVSYTDPNIYNDIIKQTTFTLYHAQLVDVLLQAQVTNNHGPINMIQAYYEILDGTGNMLLREGFEDVYNDNYIRNIYLSPGVYTVRLIAEQPHYSLIYLDHFSMNSAITYILPASNPNAKVGGLRISKIKDFDGSANTNIRSFKYRLEEDTTKSSGFLHYYPIYASGTVTELCPTSNTSPIPPPANCARVSASSISPIGVVNGSHIGYSRVIEELQGGNGKIVYEYSLDRSIQDIRYASHTYYQKEKWKMGKLLKKAVFNGQGDTVLVVKNVYESGNHIVNDNYVVGTIVNKWYHALFINGTVGTIGCYPDKPEHKYHVNGYRISLQNDYRLKSESEWGYVKKADGSYELIKKISEFVYENPSVTSPTEIAKVNSNGVLTTRRFVYPYDMVQLNRDPNGIYAGMLSKNIVEPLIEQSNFVGNNQLVYRQRIAYNVFPGLMYLPEIVFLQKADGIEYEDIRFLKYSNRGKPLSVLNRAIFYTNYIWSYLGEYPVAEVRNVNYSTLESLLGGPGNISEFLTLTPNYGQIESFILPLRNNNRSMVRSFTYKPLVGMTSMTDPRGITQYYKYDGFQRLKDVLDFEDNVLKNYRYKYKP</sequence>
<gene>
    <name evidence="1" type="ORF">FAZ19_07260</name>
</gene>
<dbReference type="OrthoDB" id="903892at2"/>
<evidence type="ECO:0000313" key="2">
    <source>
        <dbReference type="Proteomes" id="UP000309872"/>
    </source>
</evidence>
<dbReference type="EMBL" id="SUKA01000002">
    <property type="protein sequence ID" value="TJY66709.1"/>
    <property type="molecule type" value="Genomic_DNA"/>
</dbReference>
<dbReference type="AlphaFoldDB" id="A0A4V5LYK9"/>
<comment type="caution">
    <text evidence="1">The sequence shown here is derived from an EMBL/GenBank/DDBJ whole genome shotgun (WGS) entry which is preliminary data.</text>
</comment>
<organism evidence="1 2">
    <name type="scientific">Sphingobacterium alkalisoli</name>
    <dbReference type="NCBI Taxonomy" id="1874115"/>
    <lineage>
        <taxon>Bacteria</taxon>
        <taxon>Pseudomonadati</taxon>
        <taxon>Bacteroidota</taxon>
        <taxon>Sphingobacteriia</taxon>
        <taxon>Sphingobacteriales</taxon>
        <taxon>Sphingobacteriaceae</taxon>
        <taxon>Sphingobacterium</taxon>
    </lineage>
</organism>
<name>A0A4V5LYK9_9SPHI</name>